<keyword evidence="3" id="KW-1185">Reference proteome</keyword>
<dbReference type="CDD" id="cd01650">
    <property type="entry name" value="RT_nLTR_like"/>
    <property type="match status" value="1"/>
</dbReference>
<dbReference type="InterPro" id="IPR043502">
    <property type="entry name" value="DNA/RNA_pol_sf"/>
</dbReference>
<feature type="domain" description="Reverse transcriptase" evidence="1">
    <location>
        <begin position="329"/>
        <end position="591"/>
    </location>
</feature>
<evidence type="ECO:0000313" key="3">
    <source>
        <dbReference type="Proteomes" id="UP000594262"/>
    </source>
</evidence>
<organism evidence="2 3">
    <name type="scientific">Clytia hemisphaerica</name>
    <dbReference type="NCBI Taxonomy" id="252671"/>
    <lineage>
        <taxon>Eukaryota</taxon>
        <taxon>Metazoa</taxon>
        <taxon>Cnidaria</taxon>
        <taxon>Hydrozoa</taxon>
        <taxon>Hydroidolina</taxon>
        <taxon>Leptothecata</taxon>
        <taxon>Obeliida</taxon>
        <taxon>Clytiidae</taxon>
        <taxon>Clytia</taxon>
    </lineage>
</organism>
<accession>A0A7M5X3F0</accession>
<name>A0A7M5X3F0_9CNID</name>
<dbReference type="SUPFAM" id="SSF56672">
    <property type="entry name" value="DNA/RNA polymerases"/>
    <property type="match status" value="1"/>
</dbReference>
<dbReference type="PROSITE" id="PS50878">
    <property type="entry name" value="RT_POL"/>
    <property type="match status" value="1"/>
</dbReference>
<dbReference type="Pfam" id="PF00078">
    <property type="entry name" value="RVT_1"/>
    <property type="match status" value="1"/>
</dbReference>
<sequence length="613" mass="70137">MARFLELNDMSNVIKTKTCFKSEKGTCIDLILTNSKNLSKNSGTVETGLSDFHRLIYAVLKTKYTKLSPKIIKYRDYKNFNKNNFLYELEYCISSNIFENYDQFENVFHNIVNRHAPLKTKFLRANNKPHVTKDLRKAIMIRSHLKAVAIKSKQPEDKAIYNRQRNLVVQLNKKAKKLFFSKNNQNSKHFWDAIKTKFSDKNCKAEGKIQLLENDVLHTSDEHVANIFNTYFNRITETLEIPSWSNQSTSLNSDDTSELTFQNHPSIKEINRNRNSDQIFDFTKVEETEVLKVILSLNNSKSVSGTIPTRMLKIAANTCVPFLTTCFNNCVESGTFPDRLKLADIIPSFKKGCLTDKANYRPISLLPVVSKIFERLIVNQLNVHFEPQFSKLLCGFRKGHSTQHAILNMIRQWQSAIANNLKVGAVLIDLSKAFDCLPHNLLLAKLSAYGLSESAVRLMHSYLSNRKHRVRVGSHLSSWLDILLGVPQGSILGPLLFNIFINDLFYIIKEISNFADDNTLSSSGPSIDDVNLKLLRQLRIVLDWFKHNSMVANPSKFQLIYPGTFNTNLSLPIEKNNIKSVDVVKLLGIKIDSRLSFIPHITELCKKSNQKLR</sequence>
<protein>
    <recommendedName>
        <fullName evidence="1">Reverse transcriptase domain-containing protein</fullName>
    </recommendedName>
</protein>
<evidence type="ECO:0000259" key="1">
    <source>
        <dbReference type="PROSITE" id="PS50878"/>
    </source>
</evidence>
<dbReference type="PANTHER" id="PTHR33332">
    <property type="entry name" value="REVERSE TRANSCRIPTASE DOMAIN-CONTAINING PROTEIN"/>
    <property type="match status" value="1"/>
</dbReference>
<evidence type="ECO:0000313" key="2">
    <source>
        <dbReference type="EnsemblMetazoa" id="CLYHEMP017136.1"/>
    </source>
</evidence>
<dbReference type="AlphaFoldDB" id="A0A7M5X3F0"/>
<dbReference type="OrthoDB" id="5952862at2759"/>
<dbReference type="InterPro" id="IPR000477">
    <property type="entry name" value="RT_dom"/>
</dbReference>
<reference evidence="2" key="1">
    <citation type="submission" date="2021-01" db="UniProtKB">
        <authorList>
            <consortium name="EnsemblMetazoa"/>
        </authorList>
    </citation>
    <scope>IDENTIFICATION</scope>
</reference>
<dbReference type="Proteomes" id="UP000594262">
    <property type="component" value="Unplaced"/>
</dbReference>
<proteinExistence type="predicted"/>
<dbReference type="EnsemblMetazoa" id="CLYHEMT017136.1">
    <property type="protein sequence ID" value="CLYHEMP017136.1"/>
    <property type="gene ID" value="CLYHEMG017136"/>
</dbReference>